<dbReference type="Proteomes" id="UP000228896">
    <property type="component" value="Unassembled WGS sequence"/>
</dbReference>
<dbReference type="EMBL" id="PETS01000048">
    <property type="protein sequence ID" value="PIV51725.1"/>
    <property type="molecule type" value="Genomic_DNA"/>
</dbReference>
<comment type="caution">
    <text evidence="1">The sequence shown here is derived from an EMBL/GenBank/DDBJ whole genome shotgun (WGS) entry which is preliminary data.</text>
</comment>
<accession>A0A2M7DPM4</accession>
<feature type="non-terminal residue" evidence="1">
    <location>
        <position position="1"/>
    </location>
</feature>
<sequence length="68" mass="7874">SVNFNDHRRFAPLNNICATKPFKLIFYETFTEKKDATAQKVFYKSGYGREVLKGKLKIILINKYSGIV</sequence>
<dbReference type="AlphaFoldDB" id="A0A2M7DPM4"/>
<reference evidence="2" key="1">
    <citation type="submission" date="2017-09" db="EMBL/GenBank/DDBJ databases">
        <title>Depth-based differentiation of microbial function through sediment-hosted aquifers and enrichment of novel symbionts in the deep terrestrial subsurface.</title>
        <authorList>
            <person name="Probst A.J."/>
            <person name="Ladd B."/>
            <person name="Jarett J.K."/>
            <person name="Geller-Mcgrath D.E."/>
            <person name="Sieber C.M.K."/>
            <person name="Emerson J.B."/>
            <person name="Anantharaman K."/>
            <person name="Thomas B.C."/>
            <person name="Malmstrom R."/>
            <person name="Stieglmeier M."/>
            <person name="Klingl A."/>
            <person name="Woyke T."/>
            <person name="Ryan C.M."/>
            <person name="Banfield J.F."/>
        </authorList>
    </citation>
    <scope>NUCLEOTIDE SEQUENCE [LARGE SCALE GENOMIC DNA]</scope>
</reference>
<evidence type="ECO:0000313" key="2">
    <source>
        <dbReference type="Proteomes" id="UP000228896"/>
    </source>
</evidence>
<proteinExistence type="predicted"/>
<evidence type="ECO:0000313" key="1">
    <source>
        <dbReference type="EMBL" id="PIV51725.1"/>
    </source>
</evidence>
<protein>
    <submittedName>
        <fullName evidence="1">Uncharacterized protein</fullName>
    </submittedName>
</protein>
<gene>
    <name evidence="1" type="ORF">COS18_02170</name>
</gene>
<name>A0A2M7DPM4_9BACT</name>
<organism evidence="1 2">
    <name type="scientific">Candidatus Falkowbacteria bacterium CG02_land_8_20_14_3_00_36_14</name>
    <dbReference type="NCBI Taxonomy" id="1974560"/>
    <lineage>
        <taxon>Bacteria</taxon>
        <taxon>Candidatus Falkowiibacteriota</taxon>
    </lineage>
</organism>